<organism evidence="1 2">
    <name type="scientific">Candidatus Dojkabacteria bacterium</name>
    <dbReference type="NCBI Taxonomy" id="2099670"/>
    <lineage>
        <taxon>Bacteria</taxon>
        <taxon>Candidatus Dojkabacteria</taxon>
    </lineage>
</organism>
<dbReference type="EMBL" id="SSDS01000041">
    <property type="protein sequence ID" value="TXG77631.1"/>
    <property type="molecule type" value="Genomic_DNA"/>
</dbReference>
<dbReference type="AlphaFoldDB" id="A0A5C7J7X4"/>
<reference evidence="1 2" key="1">
    <citation type="submission" date="2018-09" db="EMBL/GenBank/DDBJ databases">
        <title>Metagenome Assembled Genomes from an Advanced Water Purification Facility.</title>
        <authorList>
            <person name="Stamps B.W."/>
            <person name="Spear J.R."/>
        </authorList>
    </citation>
    <scope>NUCLEOTIDE SEQUENCE [LARGE SCALE GENOMIC DNA]</scope>
    <source>
        <strain evidence="1">Bin_63_2</strain>
    </source>
</reference>
<sequence length="464" mass="48599">MNHTGFFKSSVLDATYEVNSSGVLQPRTTNADFKVQGNGTGKFFIHGLQYPTADGSANFPIKSDGAGVLSVGTISPTATVFLAGSEGQVLYVNNTSPSGGIANDTDFVYSATLKGARLGPDLADTYSAYSTNFLSRFWAVSIPGFLSTFILEHRGAGASEQANFIFGKTNGTFASRGDVLDGDGLGAFFWQGWKTGTFANAASIQIFVDGTPSIYSVPGRIQLSVTKAGTFFPIVVQDIRSDYSTTFAGGLVINEDGLDQDTRIEGDTDANLGYFNAGEDSFTVGANTSAGFKFRVVGSSSLDGAFVFNEAGANVDARFEGDTEVNLWFLDASADSIGVGTNTPDSKLHIVGTLHNTGIFTSDSGQVRNWNVQTGNYTILTTDFMVEGAPASGGLTLTLPAASGVATGHRIKILTGTAVSGSNTMTVSRAGSDTVNGGTTVVLNRASIETTAVRTSSTTWRLYQ</sequence>
<evidence type="ECO:0000313" key="2">
    <source>
        <dbReference type="Proteomes" id="UP000321026"/>
    </source>
</evidence>
<accession>A0A5C7J7X4</accession>
<name>A0A5C7J7X4_9BACT</name>
<protein>
    <submittedName>
        <fullName evidence="1">Uncharacterized protein</fullName>
    </submittedName>
</protein>
<dbReference type="Proteomes" id="UP000321026">
    <property type="component" value="Unassembled WGS sequence"/>
</dbReference>
<gene>
    <name evidence="1" type="ORF">E6Q11_02560</name>
</gene>
<comment type="caution">
    <text evidence="1">The sequence shown here is derived from an EMBL/GenBank/DDBJ whole genome shotgun (WGS) entry which is preliminary data.</text>
</comment>
<evidence type="ECO:0000313" key="1">
    <source>
        <dbReference type="EMBL" id="TXG77631.1"/>
    </source>
</evidence>
<proteinExistence type="predicted"/>